<feature type="compositionally biased region" description="Basic and acidic residues" evidence="1">
    <location>
        <begin position="43"/>
        <end position="62"/>
    </location>
</feature>
<dbReference type="Proteomes" id="UP000255106">
    <property type="component" value="Unassembled WGS sequence"/>
</dbReference>
<protein>
    <submittedName>
        <fullName evidence="2">Uncharacterized protein</fullName>
    </submittedName>
</protein>
<name>A0A377M904_ENTCL</name>
<sequence>MTAQHTLRQTHQVVHTASHLHGGDSGNNCHDDFDNVKRDCAGFNLKDKGKNEHPETAGKTDADTPESCSQINRQQDDDEFCSKHKDLPCLLTS</sequence>
<dbReference type="AlphaFoldDB" id="A0A377M904"/>
<feature type="region of interest" description="Disordered" evidence="1">
    <location>
        <begin position="43"/>
        <end position="76"/>
    </location>
</feature>
<reference evidence="2 3" key="1">
    <citation type="submission" date="2018-06" db="EMBL/GenBank/DDBJ databases">
        <authorList>
            <consortium name="Pathogen Informatics"/>
            <person name="Doyle S."/>
        </authorList>
    </citation>
    <scope>NUCLEOTIDE SEQUENCE [LARGE SCALE GENOMIC DNA]</scope>
    <source>
        <strain evidence="2 3">NCTC10005</strain>
    </source>
</reference>
<feature type="compositionally biased region" description="Polar residues" evidence="1">
    <location>
        <begin position="1"/>
        <end position="15"/>
    </location>
</feature>
<organism evidence="2 3">
    <name type="scientific">Enterobacter cloacae</name>
    <dbReference type="NCBI Taxonomy" id="550"/>
    <lineage>
        <taxon>Bacteria</taxon>
        <taxon>Pseudomonadati</taxon>
        <taxon>Pseudomonadota</taxon>
        <taxon>Gammaproteobacteria</taxon>
        <taxon>Enterobacterales</taxon>
        <taxon>Enterobacteriaceae</taxon>
        <taxon>Enterobacter</taxon>
        <taxon>Enterobacter cloacae complex</taxon>
    </lineage>
</organism>
<gene>
    <name evidence="2" type="ORF">NCTC10005_07576</name>
</gene>
<dbReference type="EMBL" id="UGJB01000004">
    <property type="protein sequence ID" value="STQ14708.1"/>
    <property type="molecule type" value="Genomic_DNA"/>
</dbReference>
<proteinExistence type="predicted"/>
<evidence type="ECO:0000313" key="2">
    <source>
        <dbReference type="EMBL" id="STQ14708.1"/>
    </source>
</evidence>
<accession>A0A377M904</accession>
<feature type="region of interest" description="Disordered" evidence="1">
    <location>
        <begin position="1"/>
        <end position="28"/>
    </location>
</feature>
<evidence type="ECO:0000313" key="3">
    <source>
        <dbReference type="Proteomes" id="UP000255106"/>
    </source>
</evidence>
<evidence type="ECO:0000256" key="1">
    <source>
        <dbReference type="SAM" id="MobiDB-lite"/>
    </source>
</evidence>